<accession>A0ABS3AW36</accession>
<reference evidence="1" key="1">
    <citation type="submission" date="2021-02" db="EMBL/GenBank/DDBJ databases">
        <title>Activity-based single-cell genomes from oceanic crustal fluid captures similar information to metagenomic and metatranscriptomic surveys with orders of magnitude less sampling.</title>
        <authorList>
            <person name="D'Angelo T.S."/>
            <person name="Orcutt B.N."/>
        </authorList>
    </citation>
    <scope>NUCLEOTIDE SEQUENCE [LARGE SCALE GENOMIC DNA]</scope>
    <source>
        <strain evidence="1">AH-315-E05</strain>
    </source>
</reference>
<evidence type="ECO:0000313" key="2">
    <source>
        <dbReference type="Proteomes" id="UP000765003"/>
    </source>
</evidence>
<keyword evidence="2" id="KW-1185">Reference proteome</keyword>
<protein>
    <submittedName>
        <fullName evidence="1">Uncharacterized protein</fullName>
    </submittedName>
</protein>
<proteinExistence type="predicted"/>
<organism evidence="1 2">
    <name type="scientific">Sulfobacillus acidophilus</name>
    <dbReference type="NCBI Taxonomy" id="53633"/>
    <lineage>
        <taxon>Bacteria</taxon>
        <taxon>Bacillati</taxon>
        <taxon>Bacillota</taxon>
        <taxon>Clostridia</taxon>
        <taxon>Eubacteriales</taxon>
        <taxon>Clostridiales Family XVII. Incertae Sedis</taxon>
        <taxon>Sulfobacillus</taxon>
    </lineage>
</organism>
<dbReference type="EMBL" id="JAFITA010000001">
    <property type="protein sequence ID" value="MBN4077283.1"/>
    <property type="molecule type" value="Genomic_DNA"/>
</dbReference>
<gene>
    <name evidence="1" type="ORF">JYT19_00060</name>
</gene>
<comment type="caution">
    <text evidence="1">The sequence shown here is derived from an EMBL/GenBank/DDBJ whole genome shotgun (WGS) entry which is preliminary data.</text>
</comment>
<sequence>MGNQAKKQFTLLNFLSIPILLFNLNCTKIEQFAKANNLKSVQTHDSQAICATKNEGDKYFHPILFARFPYKTKLSAWYKKQEADICSESDLYLPLYGKENKISTSFDLCSPKPLWISKNTIRTKNNKWLLPKTPMEFFWQQHLSAKHSLLVELQDSDGMPWPCHYSITKQGHITTVKINPKIKLPQNEPLYLVALIFNEKGEDIGNWLQKININKGFVGVAPWEKLPAKKRRR</sequence>
<evidence type="ECO:0000313" key="1">
    <source>
        <dbReference type="EMBL" id="MBN4077283.1"/>
    </source>
</evidence>
<dbReference type="Proteomes" id="UP000765003">
    <property type="component" value="Unassembled WGS sequence"/>
</dbReference>
<name>A0ABS3AW36_9FIRM</name>